<proteinExistence type="inferred from homology"/>
<dbReference type="EMBL" id="LKMD01000104">
    <property type="protein sequence ID" value="PIA94613.1"/>
    <property type="molecule type" value="Genomic_DNA"/>
</dbReference>
<keyword evidence="4" id="KW-0645">Protease</keyword>
<evidence type="ECO:0000259" key="7">
    <source>
        <dbReference type="Pfam" id="PF00326"/>
    </source>
</evidence>
<dbReference type="SUPFAM" id="SSF53474">
    <property type="entry name" value="alpha/beta-Hydrolases"/>
    <property type="match status" value="1"/>
</dbReference>
<evidence type="ECO:0000313" key="10">
    <source>
        <dbReference type="Proteomes" id="UP000230605"/>
    </source>
</evidence>
<name>A0A2G5HQQ9_CERBT</name>
<evidence type="ECO:0000256" key="3">
    <source>
        <dbReference type="ARBA" id="ARBA00012062"/>
    </source>
</evidence>
<dbReference type="GO" id="GO:0008239">
    <property type="term" value="F:dipeptidyl-peptidase activity"/>
    <property type="evidence" value="ECO:0007669"/>
    <property type="project" value="UniProtKB-EC"/>
</dbReference>
<dbReference type="InterPro" id="IPR001375">
    <property type="entry name" value="Peptidase_S9_cat"/>
</dbReference>
<feature type="domain" description="Peptidase S9 prolyl oligopeptidase catalytic" evidence="7">
    <location>
        <begin position="419"/>
        <end position="610"/>
    </location>
</feature>
<evidence type="ECO:0000313" key="9">
    <source>
        <dbReference type="EMBL" id="PIA94613.1"/>
    </source>
</evidence>
<evidence type="ECO:0000256" key="1">
    <source>
        <dbReference type="ARBA" id="ARBA00001257"/>
    </source>
</evidence>
<dbReference type="InterPro" id="IPR029058">
    <property type="entry name" value="AB_hydrolase_fold"/>
</dbReference>
<feature type="domain" description="Dipeptidylpeptidase IV N-terminal" evidence="8">
    <location>
        <begin position="113"/>
        <end position="258"/>
    </location>
</feature>
<dbReference type="Pfam" id="PF00326">
    <property type="entry name" value="Peptidase_S9"/>
    <property type="match status" value="1"/>
</dbReference>
<dbReference type="EC" id="3.4.14.5" evidence="3"/>
<evidence type="ECO:0000256" key="2">
    <source>
        <dbReference type="ARBA" id="ARBA00006150"/>
    </source>
</evidence>
<dbReference type="Pfam" id="PF00930">
    <property type="entry name" value="DPPIV_N"/>
    <property type="match status" value="1"/>
</dbReference>
<comment type="caution">
    <text evidence="9">The sequence shown here is derived from an EMBL/GenBank/DDBJ whole genome shotgun (WGS) entry which is preliminary data.</text>
</comment>
<evidence type="ECO:0000256" key="5">
    <source>
        <dbReference type="ARBA" id="ARBA00022825"/>
    </source>
</evidence>
<comment type="similarity">
    <text evidence="2">Belongs to the peptidase S9B family.</text>
</comment>
<reference evidence="9 10" key="1">
    <citation type="submission" date="2015-10" db="EMBL/GenBank/DDBJ databases">
        <title>The cercosporin biosynthetic gene cluster was horizontally transferred to several fungal lineages and shown to be expanded in Cercospora beticola based on microsynteny with recipient genomes.</title>
        <authorList>
            <person name="De Jonge R."/>
            <person name="Ebert M.K."/>
            <person name="Suttle J.C."/>
            <person name="Jurick Ii W.M."/>
            <person name="Secor G.A."/>
            <person name="Thomma B.P."/>
            <person name="Van De Peer Y."/>
            <person name="Bolton M.D."/>
        </authorList>
    </citation>
    <scope>NUCLEOTIDE SEQUENCE [LARGE SCALE GENOMIC DNA]</scope>
    <source>
        <strain evidence="9 10">09-40</strain>
    </source>
</reference>
<dbReference type="Gene3D" id="2.140.10.30">
    <property type="entry name" value="Dipeptidylpeptidase IV, N-terminal domain"/>
    <property type="match status" value="1"/>
</dbReference>
<dbReference type="PANTHER" id="PTHR11731:SF118">
    <property type="entry name" value="BLR1971 PROTEIN"/>
    <property type="match status" value="1"/>
</dbReference>
<dbReference type="GO" id="GO:0006508">
    <property type="term" value="P:proteolysis"/>
    <property type="evidence" value="ECO:0007669"/>
    <property type="project" value="InterPro"/>
</dbReference>
<dbReference type="Gene3D" id="3.40.50.1820">
    <property type="entry name" value="alpha/beta hydrolase"/>
    <property type="match status" value="1"/>
</dbReference>
<accession>A0A2G5HQQ9</accession>
<dbReference type="GO" id="GO:0004177">
    <property type="term" value="F:aminopeptidase activity"/>
    <property type="evidence" value="ECO:0007669"/>
    <property type="project" value="UniProtKB-KW"/>
</dbReference>
<keyword evidence="5" id="KW-0720">Serine protease</keyword>
<dbReference type="AlphaFoldDB" id="A0A2G5HQQ9"/>
<gene>
    <name evidence="9" type="ORF">CB0940_07982</name>
</gene>
<dbReference type="InterPro" id="IPR050278">
    <property type="entry name" value="Serine_Prot_S9B/DPPIV"/>
</dbReference>
<dbReference type="InterPro" id="IPR002469">
    <property type="entry name" value="Peptidase_S9B_N"/>
</dbReference>
<comment type="catalytic activity">
    <reaction evidence="1">
        <text>Release of an N-terminal dipeptide, Xaa-Yaa-|-Zaa-, from a polypeptide, preferentially when Yaa is Pro, provided Zaa is neither Pro nor hydroxyproline.</text>
        <dbReference type="EC" id="3.4.14.5"/>
    </reaction>
</comment>
<evidence type="ECO:0000256" key="6">
    <source>
        <dbReference type="ARBA" id="ARBA00023180"/>
    </source>
</evidence>
<dbReference type="GO" id="GO:0008236">
    <property type="term" value="F:serine-type peptidase activity"/>
    <property type="evidence" value="ECO:0007669"/>
    <property type="project" value="UniProtKB-KW"/>
</dbReference>
<protein>
    <recommendedName>
        <fullName evidence="3">dipeptidyl-peptidase IV</fullName>
        <ecNumber evidence="3">3.4.14.5</ecNumber>
    </recommendedName>
</protein>
<keyword evidence="4" id="KW-0378">Hydrolase</keyword>
<keyword evidence="6" id="KW-0325">Glycoprotein</keyword>
<dbReference type="SUPFAM" id="SSF82171">
    <property type="entry name" value="DPP6 N-terminal domain-like"/>
    <property type="match status" value="1"/>
</dbReference>
<dbReference type="PANTHER" id="PTHR11731">
    <property type="entry name" value="PROTEASE FAMILY S9B,C DIPEPTIDYL-PEPTIDASE IV-RELATED"/>
    <property type="match status" value="1"/>
</dbReference>
<dbReference type="Proteomes" id="UP000230605">
    <property type="component" value="Chromosome 6"/>
</dbReference>
<evidence type="ECO:0000256" key="4">
    <source>
        <dbReference type="ARBA" id="ARBA00022438"/>
    </source>
</evidence>
<dbReference type="OrthoDB" id="413400at2759"/>
<sequence length="612" mass="69144">MLALTLWSSLADSYPKVVVRDYNVYLVTENGSTTALSSTGTQSTPFDHANVYKSPDGGFAVVHQIETYGQNRTITVIDSSPDDQRHPRPVVFSYDTQYARGEPHTYGPSNYLAGDDLPIVHPKLFDLTTEKQIEVRKDFIDNPYMIEDASWKFRDNKYRYMYYERGLRRIRMVEIDESGEARIIMEETAEQYIDYYTKPAWVFLDKTEQMVYLSEADGYNHVYLINTTRIEGGNPGSVTITPSGHGDMVQQVTKGNFSPTVWWMGKTPTTYKHQARVNYDGTGFKVLTADGDGHHNLKWLENNTFEDRWSRVDLPLKGAIRDEYGEKIGTLEVNSTVHDNITIPERFNTAGRDGTTQIYGIIVKPRHFNSSKKYRVIENIYSESILIIRLVDSFNVPKGLSEEVQFYLARLQNLSDTHAVVVVVIDGMGTNWRGRAFQHFFYKNFKDSGFEDRKIWIRAAADTRPWIDLSGGVGIYGVSAGGFNALAALLWHGEFYTAAIADSGNHDQRLANAEYGEVFMGWPVDDAIYDASSNVVNAHRLNGSLLLLAGELDDNVDPSCTLQVVNALNAAGKDFDFMLVPGAGHGVLHLRDEIVQLGKKFNNFWKNWLSST</sequence>
<evidence type="ECO:0000259" key="8">
    <source>
        <dbReference type="Pfam" id="PF00930"/>
    </source>
</evidence>
<organism evidence="9 10">
    <name type="scientific">Cercospora beticola</name>
    <name type="common">Sugarbeet leaf spot fungus</name>
    <dbReference type="NCBI Taxonomy" id="122368"/>
    <lineage>
        <taxon>Eukaryota</taxon>
        <taxon>Fungi</taxon>
        <taxon>Dikarya</taxon>
        <taxon>Ascomycota</taxon>
        <taxon>Pezizomycotina</taxon>
        <taxon>Dothideomycetes</taxon>
        <taxon>Dothideomycetidae</taxon>
        <taxon>Mycosphaerellales</taxon>
        <taxon>Mycosphaerellaceae</taxon>
        <taxon>Cercospora</taxon>
    </lineage>
</organism>
<keyword evidence="4" id="KW-0031">Aminopeptidase</keyword>